<accession>A0ABD0QY24</accession>
<dbReference type="Proteomes" id="UP001529510">
    <property type="component" value="Unassembled WGS sequence"/>
</dbReference>
<gene>
    <name evidence="2" type="ORF">M9458_012944</name>
</gene>
<sequence length="143" mass="15454">MSSGLETEPPINGSVLEEEETCSHGNGQSQADCISSSANGPQVGTGQHGEDRKGSTVEPEAALETSQSNMISDAAAEEKDGVQFLEPEKRDCHITFGRQASQQSSADAARPRCPIYIYNCSLDTLKEQLVHPRSGRQPRDVFF</sequence>
<feature type="non-terminal residue" evidence="2">
    <location>
        <position position="143"/>
    </location>
</feature>
<dbReference type="PANTHER" id="PTHR14918">
    <property type="entry name" value="KICSTOR COMPLEX PROTEIN SZT2"/>
    <property type="match status" value="1"/>
</dbReference>
<dbReference type="AlphaFoldDB" id="A0ABD0QY24"/>
<dbReference type="PANTHER" id="PTHR14918:SF3">
    <property type="entry name" value="KICSTOR COMPLEX PROTEIN SZT2"/>
    <property type="match status" value="1"/>
</dbReference>
<organism evidence="2 3">
    <name type="scientific">Cirrhinus mrigala</name>
    <name type="common">Mrigala</name>
    <dbReference type="NCBI Taxonomy" id="683832"/>
    <lineage>
        <taxon>Eukaryota</taxon>
        <taxon>Metazoa</taxon>
        <taxon>Chordata</taxon>
        <taxon>Craniata</taxon>
        <taxon>Vertebrata</taxon>
        <taxon>Euteleostomi</taxon>
        <taxon>Actinopterygii</taxon>
        <taxon>Neopterygii</taxon>
        <taxon>Teleostei</taxon>
        <taxon>Ostariophysi</taxon>
        <taxon>Cypriniformes</taxon>
        <taxon>Cyprinidae</taxon>
        <taxon>Labeoninae</taxon>
        <taxon>Labeonini</taxon>
        <taxon>Cirrhinus</taxon>
    </lineage>
</organism>
<name>A0ABD0QY24_CIRMR</name>
<comment type="caution">
    <text evidence="2">The sequence shown here is derived from an EMBL/GenBank/DDBJ whole genome shotgun (WGS) entry which is preliminary data.</text>
</comment>
<feature type="region of interest" description="Disordered" evidence="1">
    <location>
        <begin position="1"/>
        <end position="71"/>
    </location>
</feature>
<evidence type="ECO:0000256" key="1">
    <source>
        <dbReference type="SAM" id="MobiDB-lite"/>
    </source>
</evidence>
<feature type="compositionally biased region" description="Polar residues" evidence="1">
    <location>
        <begin position="23"/>
        <end position="45"/>
    </location>
</feature>
<proteinExistence type="predicted"/>
<protein>
    <submittedName>
        <fullName evidence="2">Uncharacterized protein</fullName>
    </submittedName>
</protein>
<keyword evidence="3" id="KW-1185">Reference proteome</keyword>
<reference evidence="2 3" key="1">
    <citation type="submission" date="2024-05" db="EMBL/GenBank/DDBJ databases">
        <title>Genome sequencing and assembly of Indian major carp, Cirrhinus mrigala (Hamilton, 1822).</title>
        <authorList>
            <person name="Mohindra V."/>
            <person name="Chowdhury L.M."/>
            <person name="Lal K."/>
            <person name="Jena J.K."/>
        </authorList>
    </citation>
    <scope>NUCLEOTIDE SEQUENCE [LARGE SCALE GENOMIC DNA]</scope>
    <source>
        <strain evidence="2">CM1030</strain>
        <tissue evidence="2">Blood</tissue>
    </source>
</reference>
<evidence type="ECO:0000313" key="2">
    <source>
        <dbReference type="EMBL" id="KAL0190246.1"/>
    </source>
</evidence>
<dbReference type="InterPro" id="IPR033228">
    <property type="entry name" value="SZT2"/>
</dbReference>
<dbReference type="EMBL" id="JAMKFB020000006">
    <property type="protein sequence ID" value="KAL0190246.1"/>
    <property type="molecule type" value="Genomic_DNA"/>
</dbReference>
<evidence type="ECO:0000313" key="3">
    <source>
        <dbReference type="Proteomes" id="UP001529510"/>
    </source>
</evidence>